<sequence length="56" mass="6713">MLKKFRIFHKSEIKKNRGPVGEIRRFPYFWKWHRESVQNMTGNTDESGTIAQENST</sequence>
<name>C0D1I3_9FIRM</name>
<dbReference type="AlphaFoldDB" id="C0D1I3"/>
<dbReference type="EMBL" id="ACCJ01000224">
    <property type="protein sequence ID" value="EEG54799.1"/>
    <property type="molecule type" value="Genomic_DNA"/>
</dbReference>
<organism evidence="1 2">
    <name type="scientific">[Clostridium] asparagiforme DSM 15981</name>
    <dbReference type="NCBI Taxonomy" id="518636"/>
    <lineage>
        <taxon>Bacteria</taxon>
        <taxon>Bacillati</taxon>
        <taxon>Bacillota</taxon>
        <taxon>Clostridia</taxon>
        <taxon>Lachnospirales</taxon>
        <taxon>Lachnospiraceae</taxon>
        <taxon>Enterocloster</taxon>
    </lineage>
</organism>
<comment type="caution">
    <text evidence="1">The sequence shown here is derived from an EMBL/GenBank/DDBJ whole genome shotgun (WGS) entry which is preliminary data.</text>
</comment>
<keyword evidence="2" id="KW-1185">Reference proteome</keyword>
<dbReference type="Proteomes" id="UP000004756">
    <property type="component" value="Unassembled WGS sequence"/>
</dbReference>
<evidence type="ECO:0000313" key="1">
    <source>
        <dbReference type="EMBL" id="EEG54799.1"/>
    </source>
</evidence>
<proteinExistence type="predicted"/>
<accession>C0D1I3</accession>
<reference evidence="1 2" key="1">
    <citation type="submission" date="2009-02" db="EMBL/GenBank/DDBJ databases">
        <title>Draft genome sequence of Clostridium asparagiforme (DSM 15981).</title>
        <authorList>
            <person name="Sudarsanam P."/>
            <person name="Ley R."/>
            <person name="Guruge J."/>
            <person name="Turnbaugh P.J."/>
            <person name="Mahowald M."/>
            <person name="Liep D."/>
            <person name="Gordon J."/>
        </authorList>
    </citation>
    <scope>NUCLEOTIDE SEQUENCE [LARGE SCALE GENOMIC DNA]</scope>
    <source>
        <strain evidence="1 2">DSM 15981</strain>
    </source>
</reference>
<protein>
    <submittedName>
        <fullName evidence="1">Uncharacterized protein</fullName>
    </submittedName>
</protein>
<evidence type="ECO:0000313" key="2">
    <source>
        <dbReference type="Proteomes" id="UP000004756"/>
    </source>
</evidence>
<gene>
    <name evidence="1" type="ORF">CLOSTASPAR_03121</name>
</gene>
<dbReference type="HOGENOM" id="CLU_3005921_0_0_9"/>